<evidence type="ECO:0000256" key="1">
    <source>
        <dbReference type="SAM" id="MobiDB-lite"/>
    </source>
</evidence>
<reference evidence="2" key="2">
    <citation type="submission" date="2020-06" db="EMBL/GenBank/DDBJ databases">
        <title>Helianthus annuus Genome sequencing and assembly Release 2.</title>
        <authorList>
            <person name="Gouzy J."/>
            <person name="Langlade N."/>
            <person name="Munos S."/>
        </authorList>
    </citation>
    <scope>NUCLEOTIDE SEQUENCE</scope>
    <source>
        <tissue evidence="2">Leaves</tissue>
    </source>
</reference>
<gene>
    <name evidence="2" type="ORF">HanXRQr2_Chr04g0142631</name>
</gene>
<name>A0A9K3J3I5_HELAN</name>
<dbReference type="Proteomes" id="UP000215914">
    <property type="component" value="Unassembled WGS sequence"/>
</dbReference>
<feature type="compositionally biased region" description="Basic residues" evidence="1">
    <location>
        <begin position="45"/>
        <end position="59"/>
    </location>
</feature>
<sequence length="102" mass="12172">MLRRHIFLLRLNKSKLPFITIPLRIQLHPLPRLLLQPRLRFSRRRQHSVRRLSSRRWRNRATNTSSPRRCQRRSSAGSRRSNCSVVVPHLRSGVVPHRSVRS</sequence>
<feature type="region of interest" description="Disordered" evidence="1">
    <location>
        <begin position="45"/>
        <end position="83"/>
    </location>
</feature>
<feature type="compositionally biased region" description="Polar residues" evidence="1">
    <location>
        <begin position="61"/>
        <end position="83"/>
    </location>
</feature>
<accession>A0A9K3J3I5</accession>
<keyword evidence="3" id="KW-1185">Reference proteome</keyword>
<dbReference type="AlphaFoldDB" id="A0A9K3J3I5"/>
<evidence type="ECO:0000313" key="3">
    <source>
        <dbReference type="Proteomes" id="UP000215914"/>
    </source>
</evidence>
<comment type="caution">
    <text evidence="2">The sequence shown here is derived from an EMBL/GenBank/DDBJ whole genome shotgun (WGS) entry which is preliminary data.</text>
</comment>
<reference evidence="2" key="1">
    <citation type="journal article" date="2017" name="Nature">
        <title>The sunflower genome provides insights into oil metabolism, flowering and Asterid evolution.</title>
        <authorList>
            <person name="Badouin H."/>
            <person name="Gouzy J."/>
            <person name="Grassa C.J."/>
            <person name="Murat F."/>
            <person name="Staton S.E."/>
            <person name="Cottret L."/>
            <person name="Lelandais-Briere C."/>
            <person name="Owens G.L."/>
            <person name="Carrere S."/>
            <person name="Mayjonade B."/>
            <person name="Legrand L."/>
            <person name="Gill N."/>
            <person name="Kane N.C."/>
            <person name="Bowers J.E."/>
            <person name="Hubner S."/>
            <person name="Bellec A."/>
            <person name="Berard A."/>
            <person name="Berges H."/>
            <person name="Blanchet N."/>
            <person name="Boniface M.C."/>
            <person name="Brunel D."/>
            <person name="Catrice O."/>
            <person name="Chaidir N."/>
            <person name="Claudel C."/>
            <person name="Donnadieu C."/>
            <person name="Faraut T."/>
            <person name="Fievet G."/>
            <person name="Helmstetter N."/>
            <person name="King M."/>
            <person name="Knapp S.J."/>
            <person name="Lai Z."/>
            <person name="Le Paslier M.C."/>
            <person name="Lippi Y."/>
            <person name="Lorenzon L."/>
            <person name="Mandel J.R."/>
            <person name="Marage G."/>
            <person name="Marchand G."/>
            <person name="Marquand E."/>
            <person name="Bret-Mestries E."/>
            <person name="Morien E."/>
            <person name="Nambeesan S."/>
            <person name="Nguyen T."/>
            <person name="Pegot-Espagnet P."/>
            <person name="Pouilly N."/>
            <person name="Raftis F."/>
            <person name="Sallet E."/>
            <person name="Schiex T."/>
            <person name="Thomas J."/>
            <person name="Vandecasteele C."/>
            <person name="Vares D."/>
            <person name="Vear F."/>
            <person name="Vautrin S."/>
            <person name="Crespi M."/>
            <person name="Mangin B."/>
            <person name="Burke J.M."/>
            <person name="Salse J."/>
            <person name="Munos S."/>
            <person name="Vincourt P."/>
            <person name="Rieseberg L.H."/>
            <person name="Langlade N.B."/>
        </authorList>
    </citation>
    <scope>NUCLEOTIDE SEQUENCE</scope>
    <source>
        <tissue evidence="2">Leaves</tissue>
    </source>
</reference>
<proteinExistence type="predicted"/>
<dbReference type="EMBL" id="MNCJ02000319">
    <property type="protein sequence ID" value="KAF5808194.1"/>
    <property type="molecule type" value="Genomic_DNA"/>
</dbReference>
<protein>
    <submittedName>
        <fullName evidence="2">Uncharacterized protein</fullName>
    </submittedName>
</protein>
<dbReference type="Gramene" id="mRNA:HanXRQr2_Chr04g0142631">
    <property type="protein sequence ID" value="CDS:HanXRQr2_Chr04g0142631.1"/>
    <property type="gene ID" value="HanXRQr2_Chr04g0142631"/>
</dbReference>
<organism evidence="2 3">
    <name type="scientific">Helianthus annuus</name>
    <name type="common">Common sunflower</name>
    <dbReference type="NCBI Taxonomy" id="4232"/>
    <lineage>
        <taxon>Eukaryota</taxon>
        <taxon>Viridiplantae</taxon>
        <taxon>Streptophyta</taxon>
        <taxon>Embryophyta</taxon>
        <taxon>Tracheophyta</taxon>
        <taxon>Spermatophyta</taxon>
        <taxon>Magnoliopsida</taxon>
        <taxon>eudicotyledons</taxon>
        <taxon>Gunneridae</taxon>
        <taxon>Pentapetalae</taxon>
        <taxon>asterids</taxon>
        <taxon>campanulids</taxon>
        <taxon>Asterales</taxon>
        <taxon>Asteraceae</taxon>
        <taxon>Asteroideae</taxon>
        <taxon>Heliantheae alliance</taxon>
        <taxon>Heliantheae</taxon>
        <taxon>Helianthus</taxon>
    </lineage>
</organism>
<evidence type="ECO:0000313" key="2">
    <source>
        <dbReference type="EMBL" id="KAF5808194.1"/>
    </source>
</evidence>